<evidence type="ECO:0000256" key="1">
    <source>
        <dbReference type="SAM" id="MobiDB-lite"/>
    </source>
</evidence>
<evidence type="ECO:0000313" key="2">
    <source>
        <dbReference type="EMBL" id="QQO39016.1"/>
    </source>
</evidence>
<protein>
    <submittedName>
        <fullName evidence="2">Uncharacterized protein</fullName>
    </submittedName>
</protein>
<dbReference type="EMBL" id="MW388005">
    <property type="protein sequence ID" value="QQO39016.1"/>
    <property type="molecule type" value="Genomic_DNA"/>
</dbReference>
<proteinExistence type="predicted"/>
<organism evidence="2 3">
    <name type="scientific">Salmonella phage SPHG3</name>
    <dbReference type="NCBI Taxonomy" id="2801526"/>
    <lineage>
        <taxon>Viruses</taxon>
        <taxon>Duplodnaviria</taxon>
        <taxon>Heunggongvirae</taxon>
        <taxon>Uroviricota</taxon>
        <taxon>Caudoviricetes</taxon>
        <taxon>Pantevenvirales</taxon>
        <taxon>Ackermannviridae</taxon>
        <taxon>Cvivirinae</taxon>
        <taxon>Kuttervirus</taxon>
        <taxon>Kuttervirus STW77</taxon>
    </lineage>
</organism>
<sequence>MAHKGGCPRRPYRTRESSVQRSRVQNLLKYLLNKVYFFNNWRILLIVVRTNNNLKRRKYIMAIEIIAQSKSGKTVLFGTEEGRVITTLGTVDGSNPVKGGRFLVEYGSRVVMVSKIDGRDITAPRQEFFDSRSAAMQFFLFQKRHELFVEAKDAGLNDATAELIAEGKLTLEVALGDMDCEAEAHYIEYSAYQNECEDDPEDDGFDPDLHGGEDDNTPSLEVIMAGGQAAWEWQNEKNAWLDSRL</sequence>
<name>A0A7T8C2H7_9CAUD</name>
<reference evidence="2 3" key="1">
    <citation type="submission" date="2020-12" db="EMBL/GenBank/DDBJ databases">
        <authorList>
            <person name="Esmael A."/>
        </authorList>
    </citation>
    <scope>NUCLEOTIDE SEQUENCE [LARGE SCALE GENOMIC DNA]</scope>
</reference>
<dbReference type="Proteomes" id="UP000595307">
    <property type="component" value="Segment"/>
</dbReference>
<feature type="region of interest" description="Disordered" evidence="1">
    <location>
        <begin position="196"/>
        <end position="215"/>
    </location>
</feature>
<feature type="compositionally biased region" description="Acidic residues" evidence="1">
    <location>
        <begin position="196"/>
        <end position="206"/>
    </location>
</feature>
<evidence type="ECO:0000313" key="3">
    <source>
        <dbReference type="Proteomes" id="UP000595307"/>
    </source>
</evidence>
<accession>A0A7T8C2H7</accession>